<keyword evidence="9" id="KW-0175">Coiled coil</keyword>
<keyword evidence="6 13" id="KW-0418">Kinase</keyword>
<dbReference type="GO" id="GO:0005524">
    <property type="term" value="F:ATP binding"/>
    <property type="evidence" value="ECO:0007669"/>
    <property type="project" value="UniProtKB-KW"/>
</dbReference>
<feature type="domain" description="Histidine kinase" evidence="12">
    <location>
        <begin position="434"/>
        <end position="625"/>
    </location>
</feature>
<keyword evidence="10" id="KW-1133">Transmembrane helix</keyword>
<dbReference type="SUPFAM" id="SSF48452">
    <property type="entry name" value="TPR-like"/>
    <property type="match status" value="2"/>
</dbReference>
<dbReference type="SUPFAM" id="SSF55874">
    <property type="entry name" value="ATPase domain of HSP90 chaperone/DNA topoisomerase II/histidine kinase"/>
    <property type="match status" value="1"/>
</dbReference>
<dbReference type="Gene3D" id="3.30.565.10">
    <property type="entry name" value="Histidine kinase-like ATPase, C-terminal domain"/>
    <property type="match status" value="1"/>
</dbReference>
<evidence type="ECO:0000256" key="7">
    <source>
        <dbReference type="ARBA" id="ARBA00022840"/>
    </source>
</evidence>
<evidence type="ECO:0000256" key="2">
    <source>
        <dbReference type="ARBA" id="ARBA00012438"/>
    </source>
</evidence>
<evidence type="ECO:0000256" key="1">
    <source>
        <dbReference type="ARBA" id="ARBA00000085"/>
    </source>
</evidence>
<dbReference type="SMART" id="SM00028">
    <property type="entry name" value="TPR"/>
    <property type="match status" value="4"/>
</dbReference>
<keyword evidence="3" id="KW-0597">Phosphoprotein</keyword>
<dbReference type="Gene3D" id="1.20.5.1930">
    <property type="match status" value="1"/>
</dbReference>
<dbReference type="RefSeq" id="WP_121908663.1">
    <property type="nucleotide sequence ID" value="NZ_REFC01000015.1"/>
</dbReference>
<organism evidence="13 14">
    <name type="scientific">Ulvibacter antarcticus</name>
    <dbReference type="NCBI Taxonomy" id="442714"/>
    <lineage>
        <taxon>Bacteria</taxon>
        <taxon>Pseudomonadati</taxon>
        <taxon>Bacteroidota</taxon>
        <taxon>Flavobacteriia</taxon>
        <taxon>Flavobacteriales</taxon>
        <taxon>Flavobacteriaceae</taxon>
        <taxon>Ulvibacter</taxon>
    </lineage>
</organism>
<evidence type="ECO:0000313" key="14">
    <source>
        <dbReference type="Proteomes" id="UP000271339"/>
    </source>
</evidence>
<comment type="caution">
    <text evidence="13">The sequence shown here is derived from an EMBL/GenBank/DDBJ whole genome shotgun (WGS) entry which is preliminary data.</text>
</comment>
<feature type="coiled-coil region" evidence="9">
    <location>
        <begin position="333"/>
        <end position="374"/>
    </location>
</feature>
<dbReference type="Proteomes" id="UP000271339">
    <property type="component" value="Unassembled WGS sequence"/>
</dbReference>
<dbReference type="InterPro" id="IPR005467">
    <property type="entry name" value="His_kinase_dom"/>
</dbReference>
<evidence type="ECO:0000259" key="12">
    <source>
        <dbReference type="PROSITE" id="PS50109"/>
    </source>
</evidence>
<comment type="catalytic activity">
    <reaction evidence="1">
        <text>ATP + protein L-histidine = ADP + protein N-phospho-L-histidine.</text>
        <dbReference type="EC" id="2.7.13.3"/>
    </reaction>
</comment>
<feature type="transmembrane region" description="Helical" evidence="10">
    <location>
        <begin position="376"/>
        <end position="395"/>
    </location>
</feature>
<dbReference type="InterPro" id="IPR011990">
    <property type="entry name" value="TPR-like_helical_dom_sf"/>
</dbReference>
<keyword evidence="8" id="KW-0902">Two-component regulatory system</keyword>
<evidence type="ECO:0000256" key="5">
    <source>
        <dbReference type="ARBA" id="ARBA00022741"/>
    </source>
</evidence>
<dbReference type="GO" id="GO:0016020">
    <property type="term" value="C:membrane"/>
    <property type="evidence" value="ECO:0007669"/>
    <property type="project" value="InterPro"/>
</dbReference>
<dbReference type="EC" id="2.7.13.3" evidence="2"/>
<dbReference type="InterPro" id="IPR003594">
    <property type="entry name" value="HATPase_dom"/>
</dbReference>
<dbReference type="GO" id="GO:0000155">
    <property type="term" value="F:phosphorelay sensor kinase activity"/>
    <property type="evidence" value="ECO:0007669"/>
    <property type="project" value="InterPro"/>
</dbReference>
<evidence type="ECO:0000256" key="11">
    <source>
        <dbReference type="SAM" id="SignalP"/>
    </source>
</evidence>
<accession>A0A3L9YH83</accession>
<dbReference type="Pfam" id="PF13424">
    <property type="entry name" value="TPR_12"/>
    <property type="match status" value="1"/>
</dbReference>
<gene>
    <name evidence="13" type="ORF">BXY75_3135</name>
</gene>
<dbReference type="PROSITE" id="PS50109">
    <property type="entry name" value="HIS_KIN"/>
    <property type="match status" value="1"/>
</dbReference>
<evidence type="ECO:0000313" key="13">
    <source>
        <dbReference type="EMBL" id="RMA57248.1"/>
    </source>
</evidence>
<dbReference type="PANTHER" id="PTHR24421:SF10">
    <property type="entry name" value="NITRATE_NITRITE SENSOR PROTEIN NARQ"/>
    <property type="match status" value="1"/>
</dbReference>
<keyword evidence="10" id="KW-0812">Transmembrane</keyword>
<dbReference type="InterPro" id="IPR036890">
    <property type="entry name" value="HATPase_C_sf"/>
</dbReference>
<dbReference type="Pfam" id="PF07730">
    <property type="entry name" value="HisKA_3"/>
    <property type="match status" value="1"/>
</dbReference>
<reference evidence="13 14" key="1">
    <citation type="submission" date="2018-10" db="EMBL/GenBank/DDBJ databases">
        <title>Genomic Encyclopedia of Archaeal and Bacterial Type Strains, Phase II (KMG-II): from individual species to whole genera.</title>
        <authorList>
            <person name="Goeker M."/>
        </authorList>
    </citation>
    <scope>NUCLEOTIDE SEQUENCE [LARGE SCALE GENOMIC DNA]</scope>
    <source>
        <strain evidence="13 14">DSM 23424</strain>
    </source>
</reference>
<proteinExistence type="predicted"/>
<keyword evidence="10" id="KW-0472">Membrane</keyword>
<keyword evidence="4" id="KW-0808">Transferase</keyword>
<evidence type="ECO:0000256" key="3">
    <source>
        <dbReference type="ARBA" id="ARBA00022553"/>
    </source>
</evidence>
<dbReference type="GO" id="GO:0046983">
    <property type="term" value="F:protein dimerization activity"/>
    <property type="evidence" value="ECO:0007669"/>
    <property type="project" value="InterPro"/>
</dbReference>
<keyword evidence="11" id="KW-0732">Signal</keyword>
<dbReference type="PANTHER" id="PTHR24421">
    <property type="entry name" value="NITRATE/NITRITE SENSOR PROTEIN NARX-RELATED"/>
    <property type="match status" value="1"/>
</dbReference>
<evidence type="ECO:0000256" key="4">
    <source>
        <dbReference type="ARBA" id="ARBA00022679"/>
    </source>
</evidence>
<keyword evidence="7" id="KW-0067">ATP-binding</keyword>
<evidence type="ECO:0000256" key="9">
    <source>
        <dbReference type="SAM" id="Coils"/>
    </source>
</evidence>
<feature type="chain" id="PRO_5018261074" description="histidine kinase" evidence="11">
    <location>
        <begin position="19"/>
        <end position="625"/>
    </location>
</feature>
<dbReference type="AlphaFoldDB" id="A0A3L9YH83"/>
<dbReference type="OrthoDB" id="9778366at2"/>
<dbReference type="InterPro" id="IPR050482">
    <property type="entry name" value="Sensor_HK_TwoCompSys"/>
</dbReference>
<protein>
    <recommendedName>
        <fullName evidence="2">histidine kinase</fullName>
        <ecNumber evidence="2">2.7.13.3</ecNumber>
    </recommendedName>
</protein>
<dbReference type="InterPro" id="IPR019734">
    <property type="entry name" value="TPR_rpt"/>
</dbReference>
<sequence>MRYILLAICGLFSSIIFAQNKTDLTILLEKAFKIQDSSEYYFSAARKLVTTKSDSANYLYYKFYSVNRKNMVDSSLFYSNRVTSLLQDLDSLNRLRKVYYDTHRIYLNKGNYEEALNGIQLALSAAERLKDTAMISLHNSDKAIIYHDFEDYKKGVEYGKKAYSIMDRATNKNYKYLIIANNTIGINYDDWKKPDSALFYHYKNLELLKKVDDSAYYGFVFNNIGNTLLKAKKYSEAKKIINRSLVLNKIRNGDYNLATNYTNLATIAYEEGDYKLAKSHFLEANNFAQKSKSIEKIRDVLQQEAWFYKKTGDFKRSLEKQEEFYVLRDSIFNDERAQKVVELETKYETEKKERDLAQSRANLAERELEVEQKNTMLFGSLGIIVVFGLVGYLFYNQQKLKHRQLVKESALKTALAQIETQNRLQEQRLRISRDLHDNIGSQLTFIISSIDSLKYGLKDANDKVSSKLTSISEFTTQTIYELRDTIWAMNKNEISWQDLQVRISNFVENARKADDKVAFTFWVDKNISEDVRFTSMQGMNVYRIIQEAMNNALKYANASKISVSISEENEVFNIEIIDDGAGFDTSLKNGNGLNNIKKRTADLKGNLSIESNNGVGTHIKVSFSI</sequence>
<dbReference type="InterPro" id="IPR011712">
    <property type="entry name" value="Sig_transdc_His_kin_sub3_dim/P"/>
</dbReference>
<dbReference type="CDD" id="cd16917">
    <property type="entry name" value="HATPase_UhpB-NarQ-NarX-like"/>
    <property type="match status" value="1"/>
</dbReference>
<evidence type="ECO:0000256" key="8">
    <source>
        <dbReference type="ARBA" id="ARBA00023012"/>
    </source>
</evidence>
<keyword evidence="14" id="KW-1185">Reference proteome</keyword>
<evidence type="ECO:0000256" key="6">
    <source>
        <dbReference type="ARBA" id="ARBA00022777"/>
    </source>
</evidence>
<keyword evidence="5" id="KW-0547">Nucleotide-binding</keyword>
<evidence type="ECO:0000256" key="10">
    <source>
        <dbReference type="SAM" id="Phobius"/>
    </source>
</evidence>
<dbReference type="Gene3D" id="1.25.40.10">
    <property type="entry name" value="Tetratricopeptide repeat domain"/>
    <property type="match status" value="1"/>
</dbReference>
<dbReference type="Pfam" id="PF02518">
    <property type="entry name" value="HATPase_c"/>
    <property type="match status" value="1"/>
</dbReference>
<name>A0A3L9YH83_9FLAO</name>
<dbReference type="EMBL" id="REFC01000015">
    <property type="protein sequence ID" value="RMA57248.1"/>
    <property type="molecule type" value="Genomic_DNA"/>
</dbReference>
<feature type="signal peptide" evidence="11">
    <location>
        <begin position="1"/>
        <end position="18"/>
    </location>
</feature>